<accession>A0A2T9ZC88</accession>
<dbReference type="SMART" id="SM00727">
    <property type="entry name" value="STI1"/>
    <property type="match status" value="1"/>
</dbReference>
<dbReference type="OrthoDB" id="267397at2759"/>
<dbReference type="PANTHER" id="PTHR10677:SF3">
    <property type="entry name" value="FI07626P-RELATED"/>
    <property type="match status" value="1"/>
</dbReference>
<reference evidence="4 5" key="1">
    <citation type="journal article" date="2018" name="MBio">
        <title>Comparative Genomics Reveals the Core Gene Toolbox for the Fungus-Insect Symbiosis.</title>
        <authorList>
            <person name="Wang Y."/>
            <person name="Stata M."/>
            <person name="Wang W."/>
            <person name="Stajich J.E."/>
            <person name="White M.M."/>
            <person name="Moncalvo J.M."/>
        </authorList>
    </citation>
    <scope>NUCLEOTIDE SEQUENCE [LARGE SCALE GENOMIC DNA]</scope>
    <source>
        <strain evidence="4 5">SC-DP-2</strain>
    </source>
</reference>
<evidence type="ECO:0000256" key="1">
    <source>
        <dbReference type="SAM" id="MobiDB-lite"/>
    </source>
</evidence>
<dbReference type="InterPro" id="IPR015940">
    <property type="entry name" value="UBA"/>
</dbReference>
<dbReference type="Pfam" id="PF00627">
    <property type="entry name" value="UBA"/>
    <property type="match status" value="1"/>
</dbReference>
<name>A0A2T9ZC88_9FUNG</name>
<dbReference type="AlphaFoldDB" id="A0A2T9ZC88"/>
<feature type="compositionally biased region" description="Polar residues" evidence="1">
    <location>
        <begin position="259"/>
        <end position="271"/>
    </location>
</feature>
<dbReference type="InterPro" id="IPR006636">
    <property type="entry name" value="STI1_HS-bd"/>
</dbReference>
<keyword evidence="5" id="KW-1185">Reference proteome</keyword>
<dbReference type="FunFam" id="1.10.260.100:FF:000001">
    <property type="entry name" value="Ubiquilin 1"/>
    <property type="match status" value="1"/>
</dbReference>
<feature type="domain" description="Ubiquitin-like" evidence="3">
    <location>
        <begin position="24"/>
        <end position="99"/>
    </location>
</feature>
<organism evidence="4 5">
    <name type="scientific">Smittium megazygosporum</name>
    <dbReference type="NCBI Taxonomy" id="133381"/>
    <lineage>
        <taxon>Eukaryota</taxon>
        <taxon>Fungi</taxon>
        <taxon>Fungi incertae sedis</taxon>
        <taxon>Zoopagomycota</taxon>
        <taxon>Kickxellomycotina</taxon>
        <taxon>Harpellomycetes</taxon>
        <taxon>Harpellales</taxon>
        <taxon>Legeriomycetaceae</taxon>
        <taxon>Smittium</taxon>
    </lineage>
</organism>
<dbReference type="SMART" id="SM00165">
    <property type="entry name" value="UBA"/>
    <property type="match status" value="1"/>
</dbReference>
<dbReference type="Gene3D" id="1.10.8.10">
    <property type="entry name" value="DNA helicase RuvA subunit, C-terminal domain"/>
    <property type="match status" value="1"/>
</dbReference>
<evidence type="ECO:0000259" key="3">
    <source>
        <dbReference type="PROSITE" id="PS50053"/>
    </source>
</evidence>
<dbReference type="PROSITE" id="PS50053">
    <property type="entry name" value="UBIQUITIN_2"/>
    <property type="match status" value="1"/>
</dbReference>
<feature type="domain" description="UBA" evidence="2">
    <location>
        <begin position="356"/>
        <end position="401"/>
    </location>
</feature>
<dbReference type="STRING" id="133381.A0A2T9ZC88"/>
<dbReference type="PROSITE" id="PS50030">
    <property type="entry name" value="UBA"/>
    <property type="match status" value="1"/>
</dbReference>
<dbReference type="GO" id="GO:0005829">
    <property type="term" value="C:cytosol"/>
    <property type="evidence" value="ECO:0007669"/>
    <property type="project" value="TreeGrafter"/>
</dbReference>
<dbReference type="Gene3D" id="3.10.20.90">
    <property type="entry name" value="Phosphatidylinositol 3-kinase Catalytic Subunit, Chain A, domain 1"/>
    <property type="match status" value="1"/>
</dbReference>
<dbReference type="InterPro" id="IPR029071">
    <property type="entry name" value="Ubiquitin-like_domsf"/>
</dbReference>
<dbReference type="GO" id="GO:0006511">
    <property type="term" value="P:ubiquitin-dependent protein catabolic process"/>
    <property type="evidence" value="ECO:0007669"/>
    <property type="project" value="TreeGrafter"/>
</dbReference>
<protein>
    <recommendedName>
        <fullName evidence="6">UBA domain-containing protein</fullName>
    </recommendedName>
</protein>
<dbReference type="CDD" id="cd17039">
    <property type="entry name" value="Ubl_ubiquitin_like"/>
    <property type="match status" value="1"/>
</dbReference>
<sequence length="402" mass="44863">MDNNSNIYNDDSFGDSSLNDDQFIDLSISGQNFGLDTILARRNSKVEELKRSISSRINYPINRIRLMSGKSILKDDQPLSFYNLESGSNLKLIILADNSSHTNSAALKPKNPSSDDALMNLLSKSPLIKEMLKSPDILQQIFNSNPQFKELVKNNPEFKTVFEDPSNLEQIFATAQNPQLMKEMLRNNDRVISNLEMQPGGFNYLAQMYNNVQKPLESFGPGEISQEQSRISNARLSKLMNVKPTSKDRINTDPLPNPWSFNNTPNQSNLSGVPRPGGAAGRKSPNPLSSTGHNRPSNSSIHFHKKKSNSPLIEDEIMKDFNGEAAHPLYNDKNGSNLEASFLSSQPSGSADNAYELNQESIDAKVQVLVDMGFTNKELIQRALEVTNGDINLAVEWLFRQQ</sequence>
<dbReference type="SUPFAM" id="SSF46934">
    <property type="entry name" value="UBA-like"/>
    <property type="match status" value="1"/>
</dbReference>
<dbReference type="Pfam" id="PF23195">
    <property type="entry name" value="UBQLN1"/>
    <property type="match status" value="1"/>
</dbReference>
<evidence type="ECO:0000313" key="4">
    <source>
        <dbReference type="EMBL" id="PVV02214.1"/>
    </source>
</evidence>
<dbReference type="InterPro" id="IPR009060">
    <property type="entry name" value="UBA-like_sf"/>
</dbReference>
<dbReference type="InterPro" id="IPR015496">
    <property type="entry name" value="Ubiquilin"/>
</dbReference>
<dbReference type="SUPFAM" id="SSF54236">
    <property type="entry name" value="Ubiquitin-like"/>
    <property type="match status" value="1"/>
</dbReference>
<dbReference type="EMBL" id="MBFS01000556">
    <property type="protein sequence ID" value="PVV02214.1"/>
    <property type="molecule type" value="Genomic_DNA"/>
</dbReference>
<dbReference type="Pfam" id="PF00240">
    <property type="entry name" value="ubiquitin"/>
    <property type="match status" value="1"/>
</dbReference>
<evidence type="ECO:0008006" key="6">
    <source>
        <dbReference type="Google" id="ProtNLM"/>
    </source>
</evidence>
<feature type="compositionally biased region" description="Polar residues" evidence="1">
    <location>
        <begin position="286"/>
        <end position="301"/>
    </location>
</feature>
<dbReference type="InterPro" id="IPR000626">
    <property type="entry name" value="Ubiquitin-like_dom"/>
</dbReference>
<dbReference type="PANTHER" id="PTHR10677">
    <property type="entry name" value="UBIQUILIN"/>
    <property type="match status" value="1"/>
</dbReference>
<dbReference type="GO" id="GO:0031593">
    <property type="term" value="F:polyubiquitin modification-dependent protein binding"/>
    <property type="evidence" value="ECO:0007669"/>
    <property type="project" value="TreeGrafter"/>
</dbReference>
<evidence type="ECO:0000313" key="5">
    <source>
        <dbReference type="Proteomes" id="UP000245609"/>
    </source>
</evidence>
<proteinExistence type="predicted"/>
<evidence type="ECO:0000259" key="2">
    <source>
        <dbReference type="PROSITE" id="PS50030"/>
    </source>
</evidence>
<comment type="caution">
    <text evidence="4">The sequence shown here is derived from an EMBL/GenBank/DDBJ whole genome shotgun (WGS) entry which is preliminary data.</text>
</comment>
<feature type="region of interest" description="Disordered" evidence="1">
    <location>
        <begin position="242"/>
        <end position="309"/>
    </location>
</feature>
<dbReference type="Gene3D" id="1.10.260.100">
    <property type="match status" value="1"/>
</dbReference>
<gene>
    <name evidence="4" type="ORF">BB560_003341</name>
</gene>
<dbReference type="Proteomes" id="UP000245609">
    <property type="component" value="Unassembled WGS sequence"/>
</dbReference>
<dbReference type="SMART" id="SM00213">
    <property type="entry name" value="UBQ"/>
    <property type="match status" value="1"/>
</dbReference>